<comment type="subcellular location">
    <subcellularLocation>
        <location evidence="1">Membrane</location>
        <topology evidence="1">Multi-pass membrane protein</topology>
    </subcellularLocation>
</comment>
<feature type="transmembrane region" description="Helical" evidence="6">
    <location>
        <begin position="175"/>
        <end position="199"/>
    </location>
</feature>
<keyword evidence="5 6" id="KW-0472">Membrane</keyword>
<dbReference type="GO" id="GO:0055085">
    <property type="term" value="P:transmembrane transport"/>
    <property type="evidence" value="ECO:0007669"/>
    <property type="project" value="TreeGrafter"/>
</dbReference>
<feature type="transmembrane region" description="Helical" evidence="6">
    <location>
        <begin position="330"/>
        <end position="359"/>
    </location>
</feature>
<accession>A0A5B9MU43</accession>
<dbReference type="KEGG" id="smam:Mal15_66990"/>
<dbReference type="RefSeq" id="WP_147871495.1">
    <property type="nucleotide sequence ID" value="NZ_CP036264.1"/>
</dbReference>
<feature type="transmembrane region" description="Helical" evidence="6">
    <location>
        <begin position="263"/>
        <end position="289"/>
    </location>
</feature>
<dbReference type="PANTHER" id="PTHR21716:SF16">
    <property type="entry name" value="BLL1467 PROTEIN"/>
    <property type="match status" value="1"/>
</dbReference>
<feature type="transmembrane region" description="Helical" evidence="6">
    <location>
        <begin position="37"/>
        <end position="70"/>
    </location>
</feature>
<evidence type="ECO:0000256" key="1">
    <source>
        <dbReference type="ARBA" id="ARBA00004141"/>
    </source>
</evidence>
<dbReference type="EMBL" id="CP036264">
    <property type="protein sequence ID" value="QEG02578.1"/>
    <property type="molecule type" value="Genomic_DNA"/>
</dbReference>
<proteinExistence type="inferred from homology"/>
<evidence type="ECO:0000256" key="4">
    <source>
        <dbReference type="ARBA" id="ARBA00022989"/>
    </source>
</evidence>
<gene>
    <name evidence="7" type="primary">tqsA_3</name>
    <name evidence="7" type="ORF">Mal15_66990</name>
</gene>
<keyword evidence="3 6" id="KW-0812">Transmembrane</keyword>
<dbReference type="GO" id="GO:0016020">
    <property type="term" value="C:membrane"/>
    <property type="evidence" value="ECO:0007669"/>
    <property type="project" value="UniProtKB-SubCell"/>
</dbReference>
<evidence type="ECO:0000313" key="7">
    <source>
        <dbReference type="EMBL" id="QEG02578.1"/>
    </source>
</evidence>
<comment type="similarity">
    <text evidence="2">Belongs to the autoinducer-2 exporter (AI-2E) (TC 2.A.86) family.</text>
</comment>
<feature type="transmembrane region" description="Helical" evidence="6">
    <location>
        <begin position="235"/>
        <end position="257"/>
    </location>
</feature>
<protein>
    <submittedName>
        <fullName evidence="7">AI-2 transport protein TqsA</fullName>
    </submittedName>
</protein>
<organism evidence="7 8">
    <name type="scientific">Stieleria maiorica</name>
    <dbReference type="NCBI Taxonomy" id="2795974"/>
    <lineage>
        <taxon>Bacteria</taxon>
        <taxon>Pseudomonadati</taxon>
        <taxon>Planctomycetota</taxon>
        <taxon>Planctomycetia</taxon>
        <taxon>Pirellulales</taxon>
        <taxon>Pirellulaceae</taxon>
        <taxon>Stieleria</taxon>
    </lineage>
</organism>
<keyword evidence="8" id="KW-1185">Reference proteome</keyword>
<sequence>MNDRSLDPTTNDSRPPRYDIFSSGVRWRRELDSVATSPWVICIAVILLLGAIYVASNLLIPLAIAVIAYLTLRPAVASLCRLHLSQTTATAIIILTFFSIIAIAATFLYAPLQQWLSEAPESVNRLREKIGQVAEPLTTVDRAEQQLDTATSGLREEATEVTVSVEKPNIVDPSYLINTTGHVLSFIAAIGVLTFFMLCNGDDLLNRILMVLPDEEQRDQILETITDIQDNVGRYLGQITLINIALGIAVTGVMWLVGMPTPYLWGAMATLFNFVPFIGPIAGTVIVLIAAGTTFDSFSNVALVAASFWLTTAVEGQFVTPAILGKTLKVGSLVVLVAVAFWGFMWGLPGIFLSVPLLIVMRQVFASFEATYPFAVVLGEDPCMPGQDCEPIQEDEPIAELV</sequence>
<keyword evidence="4 6" id="KW-1133">Transmembrane helix</keyword>
<evidence type="ECO:0000256" key="3">
    <source>
        <dbReference type="ARBA" id="ARBA00022692"/>
    </source>
</evidence>
<feature type="transmembrane region" description="Helical" evidence="6">
    <location>
        <begin position="301"/>
        <end position="324"/>
    </location>
</feature>
<dbReference type="Proteomes" id="UP000321353">
    <property type="component" value="Chromosome"/>
</dbReference>
<dbReference type="PANTHER" id="PTHR21716">
    <property type="entry name" value="TRANSMEMBRANE PROTEIN"/>
    <property type="match status" value="1"/>
</dbReference>
<evidence type="ECO:0000313" key="8">
    <source>
        <dbReference type="Proteomes" id="UP000321353"/>
    </source>
</evidence>
<evidence type="ECO:0000256" key="6">
    <source>
        <dbReference type="SAM" id="Phobius"/>
    </source>
</evidence>
<evidence type="ECO:0000256" key="2">
    <source>
        <dbReference type="ARBA" id="ARBA00009773"/>
    </source>
</evidence>
<dbReference type="InterPro" id="IPR002549">
    <property type="entry name" value="AI-2E-like"/>
</dbReference>
<feature type="transmembrane region" description="Helical" evidence="6">
    <location>
        <begin position="91"/>
        <end position="112"/>
    </location>
</feature>
<reference evidence="7 8" key="1">
    <citation type="submission" date="2019-02" db="EMBL/GenBank/DDBJ databases">
        <title>Planctomycetal bacteria perform biofilm scaping via a novel small molecule.</title>
        <authorList>
            <person name="Jeske O."/>
            <person name="Boedeker C."/>
            <person name="Wiegand S."/>
            <person name="Breitling P."/>
            <person name="Kallscheuer N."/>
            <person name="Jogler M."/>
            <person name="Rohde M."/>
            <person name="Petersen J."/>
            <person name="Medema M.H."/>
            <person name="Surup F."/>
            <person name="Jogler C."/>
        </authorList>
    </citation>
    <scope>NUCLEOTIDE SEQUENCE [LARGE SCALE GENOMIC DNA]</scope>
    <source>
        <strain evidence="7 8">Mal15</strain>
    </source>
</reference>
<dbReference type="Pfam" id="PF01594">
    <property type="entry name" value="AI-2E_transport"/>
    <property type="match status" value="1"/>
</dbReference>
<dbReference type="AlphaFoldDB" id="A0A5B9MU43"/>
<name>A0A5B9MU43_9BACT</name>
<evidence type="ECO:0000256" key="5">
    <source>
        <dbReference type="ARBA" id="ARBA00023136"/>
    </source>
</evidence>